<accession>A0A1H8V0H0</accession>
<organism evidence="2 3">
    <name type="scientific">Mucilaginibacter gossypiicola</name>
    <dbReference type="NCBI Taxonomy" id="551995"/>
    <lineage>
        <taxon>Bacteria</taxon>
        <taxon>Pseudomonadati</taxon>
        <taxon>Bacteroidota</taxon>
        <taxon>Sphingobacteriia</taxon>
        <taxon>Sphingobacteriales</taxon>
        <taxon>Sphingobacteriaceae</taxon>
        <taxon>Mucilaginibacter</taxon>
    </lineage>
</organism>
<dbReference type="EMBL" id="FOCL01000021">
    <property type="protein sequence ID" value="SEP08899.1"/>
    <property type="molecule type" value="Genomic_DNA"/>
</dbReference>
<feature type="region of interest" description="Disordered" evidence="1">
    <location>
        <begin position="32"/>
        <end position="63"/>
    </location>
</feature>
<evidence type="ECO:0000313" key="2">
    <source>
        <dbReference type="EMBL" id="SEP08899.1"/>
    </source>
</evidence>
<dbReference type="Proteomes" id="UP000198942">
    <property type="component" value="Unassembled WGS sequence"/>
</dbReference>
<sequence>MAIGVFHTIEAGKHVKEYFIENVLFTNHQKKEDTMEAAKTKSANQTNKENQVQTSTQNGFHSK</sequence>
<evidence type="ECO:0000313" key="3">
    <source>
        <dbReference type="Proteomes" id="UP000198942"/>
    </source>
</evidence>
<gene>
    <name evidence="2" type="ORF">SAMN05192574_12169</name>
</gene>
<name>A0A1H8V0H0_9SPHI</name>
<proteinExistence type="predicted"/>
<dbReference type="AlphaFoldDB" id="A0A1H8V0H0"/>
<reference evidence="3" key="1">
    <citation type="submission" date="2016-10" db="EMBL/GenBank/DDBJ databases">
        <authorList>
            <person name="Varghese N."/>
            <person name="Submissions S."/>
        </authorList>
    </citation>
    <scope>NUCLEOTIDE SEQUENCE [LARGE SCALE GENOMIC DNA]</scope>
    <source>
        <strain evidence="3">Gh-48</strain>
    </source>
</reference>
<feature type="compositionally biased region" description="Polar residues" evidence="1">
    <location>
        <begin position="41"/>
        <end position="63"/>
    </location>
</feature>
<keyword evidence="3" id="KW-1185">Reference proteome</keyword>
<protein>
    <submittedName>
        <fullName evidence="2">Uncharacterized protein</fullName>
    </submittedName>
</protein>
<evidence type="ECO:0000256" key="1">
    <source>
        <dbReference type="SAM" id="MobiDB-lite"/>
    </source>
</evidence>